<dbReference type="OMA" id="NTEHVQP"/>
<feature type="compositionally biased region" description="Polar residues" evidence="1">
    <location>
        <begin position="121"/>
        <end position="131"/>
    </location>
</feature>
<feature type="compositionally biased region" description="Low complexity" evidence="1">
    <location>
        <begin position="100"/>
        <end position="120"/>
    </location>
</feature>
<keyword evidence="2" id="KW-0732">Signal</keyword>
<dbReference type="VEuPathDB" id="PlasmoDB:PY02159"/>
<dbReference type="RefSeq" id="XP_730024.1">
    <property type="nucleotide sequence ID" value="XM_724931.1"/>
</dbReference>
<dbReference type="EMBL" id="LM993663">
    <property type="protein sequence ID" value="VTZ78529.1"/>
    <property type="molecule type" value="Genomic_DNA"/>
</dbReference>
<feature type="compositionally biased region" description="Basic and acidic residues" evidence="1">
    <location>
        <begin position="274"/>
        <end position="292"/>
    </location>
</feature>
<sequence>MSGLRLFYACIFIVLSTFVHTAKSFQDNDDIWGFSFVNKDGKVEEDSNQNVHHAGNATNTEHGQQNAVNISEHHPNNTEELKSHEEHGEGQSEQVSQQINNENEGNNNNNNNTDNIPEHNPSNQTNNSDVQESNHNDMTHQNVTTENVNNTENVQPEHVNNTEHVQPEHVNNTEHVQHENINNTEHVQPEHVNNTEHVQPEHVNNTEHVQPEHVNNTEHVQHENINNTEHVQPEHVNNTEHVQPEYVNNTEHVQPEYVNNTEHVQPENVNNTEHIQHENGHSGEEEGEHSAEGDQININNNNKDYSDVYSHSSSSSDSNQFSDTTSSSSDINQFSDTTSSSSDRSQFSDTTSSSSSGYSNLRKPVFGNGSRPVFGNPSAPVFGNPSAPVFGNPSAPVFGNNYGGHKGSSSTNFSFKDAPQGFSNMLYNYGQNLKNHINENHSDIMDKGMNSITDPHNYNLLKNKYVYLSLAERAIFEIMDVSKKGLSEISSMRNRENISKIYHSALKRLKMNVHSLGPRLELISLETCDKILSEMFKILTELSYDNYSQFYESMNINKSALSESFKEIKIKILKKIGVSYAKFPPIIKETNGNQCPVSDLIISITPRELSQRLAIMFSGWLSADEYGSIDDFENNVELNVLCSGASILMQQWKYYQNALGFEDNNDHAFLGLIDELLTIDKKYSKNEEHSKSLEKMKKSKVFNYCTKLMRTSGNISTIPFNHENNKTPSSSIVGSLGNLVKAHMSGYYAATAQRINSYFNYSDNKDKKKTLSKVISVCTLLNLTDILFNCTDPQSTNAANLNLLKLNVLNTKGKEILYRLYNLSYLLESENEAIKEVCNPKNAAVDKSLQKLLELVSSSSHNVLTHEIEKRALGTDYINEEIKNINDFDHNEKDKGEDDVEKAIFDDL</sequence>
<protein>
    <submittedName>
        <fullName evidence="3">Rhoptry neck protein 4</fullName>
    </submittedName>
</protein>
<feature type="compositionally biased region" description="Low complexity" evidence="1">
    <location>
        <begin position="307"/>
        <end position="356"/>
    </location>
</feature>
<accession>A0A4V0KLE7</accession>
<dbReference type="AlphaFoldDB" id="A0A4V0KLE7"/>
<dbReference type="Proteomes" id="UP000072874">
    <property type="component" value="Chromosome 9"/>
</dbReference>
<gene>
    <name evidence="3" type="ORF">PY17X_0934000</name>
</gene>
<feature type="region of interest" description="Disordered" evidence="1">
    <location>
        <begin position="274"/>
        <end position="364"/>
    </location>
</feature>
<dbReference type="KEGG" id="pyo:PY17X_0934000"/>
<dbReference type="GeneID" id="3807327"/>
<dbReference type="VEuPathDB" id="PlasmoDB:PY17X_0934000"/>
<evidence type="ECO:0000256" key="1">
    <source>
        <dbReference type="SAM" id="MobiDB-lite"/>
    </source>
</evidence>
<dbReference type="VEuPathDB" id="PlasmoDB:Py17XNL_000900356"/>
<proteinExistence type="predicted"/>
<evidence type="ECO:0000313" key="3">
    <source>
        <dbReference type="EMBL" id="VTZ78529.1"/>
    </source>
</evidence>
<organism evidence="3 4">
    <name type="scientific">Plasmodium yoelii</name>
    <dbReference type="NCBI Taxonomy" id="5861"/>
    <lineage>
        <taxon>Eukaryota</taxon>
        <taxon>Sar</taxon>
        <taxon>Alveolata</taxon>
        <taxon>Apicomplexa</taxon>
        <taxon>Aconoidasida</taxon>
        <taxon>Haemosporida</taxon>
        <taxon>Plasmodiidae</taxon>
        <taxon>Plasmodium</taxon>
        <taxon>Plasmodium (Vinckeia)</taxon>
    </lineage>
</organism>
<name>A0A4V0KLE7_PLAYE</name>
<feature type="region of interest" description="Disordered" evidence="1">
    <location>
        <begin position="78"/>
        <end position="135"/>
    </location>
</feature>
<evidence type="ECO:0000313" key="4">
    <source>
        <dbReference type="Proteomes" id="UP000072874"/>
    </source>
</evidence>
<feature type="signal peptide" evidence="2">
    <location>
        <begin position="1"/>
        <end position="24"/>
    </location>
</feature>
<feature type="chain" id="PRO_5020827931" evidence="2">
    <location>
        <begin position="25"/>
        <end position="908"/>
    </location>
</feature>
<dbReference type="VEuPathDB" id="PlasmoDB:PYYM_0933400"/>
<dbReference type="OrthoDB" id="372438at2759"/>
<reference evidence="3 4" key="1">
    <citation type="journal article" date="2014" name="BMC Biol.">
        <title>A comprehensive evaluation of rodent malaria parasite genomes and gene expression.</title>
        <authorList>
            <person name="Otto T.D."/>
            <person name="Bohme U."/>
            <person name="Jackson A.P."/>
            <person name="Hunt M."/>
            <person name="Franke-Fayard B."/>
            <person name="Hoeijmakers W.A."/>
            <person name="Religa A.A."/>
            <person name="Robertson L."/>
            <person name="Sanders M."/>
            <person name="Ogun S.A."/>
            <person name="Cunningham D."/>
            <person name="Erhart A."/>
            <person name="Billker O."/>
            <person name="Khan S.M."/>
            <person name="Stunnenberg H.G."/>
            <person name="Langhorne J."/>
            <person name="Holder A.A."/>
            <person name="Waters A.P."/>
            <person name="Newbold C.I."/>
            <person name="Pain A."/>
            <person name="Berriman M."/>
            <person name="Janse C.J."/>
        </authorList>
    </citation>
    <scope>NUCLEOTIDE SEQUENCE [LARGE SCALE GENOMIC DNA]</scope>
    <source>
        <strain evidence="3 4">17X</strain>
    </source>
</reference>
<feature type="compositionally biased region" description="Basic and acidic residues" evidence="1">
    <location>
        <begin position="78"/>
        <end position="90"/>
    </location>
</feature>
<evidence type="ECO:0000256" key="2">
    <source>
        <dbReference type="SAM" id="SignalP"/>
    </source>
</evidence>